<dbReference type="InterPro" id="IPR008969">
    <property type="entry name" value="CarboxyPept-like_regulatory"/>
</dbReference>
<dbReference type="SUPFAM" id="SSF49464">
    <property type="entry name" value="Carboxypeptidase regulatory domain-like"/>
    <property type="match status" value="1"/>
</dbReference>
<organism evidence="4 5">
    <name type="scientific">Chondromyces apiculatus DSM 436</name>
    <dbReference type="NCBI Taxonomy" id="1192034"/>
    <lineage>
        <taxon>Bacteria</taxon>
        <taxon>Pseudomonadati</taxon>
        <taxon>Myxococcota</taxon>
        <taxon>Polyangia</taxon>
        <taxon>Polyangiales</taxon>
        <taxon>Polyangiaceae</taxon>
        <taxon>Chondromyces</taxon>
    </lineage>
</organism>
<dbReference type="Gene3D" id="2.60.120.260">
    <property type="entry name" value="Galactose-binding domain-like"/>
    <property type="match status" value="1"/>
</dbReference>
<accession>A0A017SV42</accession>
<dbReference type="PANTHER" id="PTHR33393:SF13">
    <property type="entry name" value="PGA BIOSYNTHESIS PROTEIN CAPA"/>
    <property type="match status" value="1"/>
</dbReference>
<sequence length="760" mass="79231">MRGAGKALPFAAAVLGGLVGAPGVARAQYAFNTSEANFDAMYAAESIALTGIVVNEAGAPVSGAVVSTVGFGSALGNDGLTATTDAAGAFAFPVLARRSVLLKVTHGSYYTEVVATDLHRPLAEDDADAGEVVLTQKKAGRARLIFGGDSMFGRRFEDGDDDGILGEEGDVIRPSARATDATRLMRFLADALGSGDYTFVNLETPVTAYPETPHPYKSFAFSSHPDTLAGLISAGVDGVSLGNNHVYDFLEPGMLDTLANTSNAGLDWCGAGMTETEAKGSVLYRTVGQGVQIALQGFSQLVNDGTTNPLYSLVARDGQQLKGGALELSVANLGGFLSEESPDRAAIPVLHGGTEYSEYPSATIRARLVQAATQGAALVVAHHPHEVQGVGVVQVGGKPKLVLTSLGNLVFDQDVFETFQSMIAVVDLDQSAPGTQTVRKVQLVPLHIEGYTPKLVGGAWLARAGRELGHLSTTMPASASGGGQPDGLTGAVVFPAGNRVLVAASASAYTTSDVAAPVTVPLSGGATPILEYPRMEAADMLARVQTSTAMSCETGRELSLYGDFEDLDVDETFSEGSMWDQTTSRFVQNSVTRSGTGAAVLLRLSSNSGNASTWMKNRVKFTPGKALSLRGYMKGNNAGQFQVQVYWYTNSGANVSNTVVLTRGGGTYEWEPFSVNLTAPANAASVRAYYRALPPASGEAQTFVDDVSLVQWEGNTTAAGAGWNVPSPNTWGFVRCSGGSGSSAQVTLTHRLYAAAPMTL</sequence>
<dbReference type="InterPro" id="IPR019079">
    <property type="entry name" value="Capsule_synth_CapA"/>
</dbReference>
<comment type="similarity">
    <text evidence="1">Belongs to the CapA family.</text>
</comment>
<keyword evidence="5" id="KW-1185">Reference proteome</keyword>
<feature type="domain" description="Capsule synthesis protein CapA" evidence="3">
    <location>
        <begin position="143"/>
        <end position="413"/>
    </location>
</feature>
<name>A0A017SV42_9BACT</name>
<dbReference type="InterPro" id="IPR052169">
    <property type="entry name" value="CW_Biosynth-Accessory"/>
</dbReference>
<dbReference type="SMART" id="SM00854">
    <property type="entry name" value="PGA_cap"/>
    <property type="match status" value="1"/>
</dbReference>
<dbReference type="eggNOG" id="COG2843">
    <property type="taxonomic scope" value="Bacteria"/>
</dbReference>
<comment type="caution">
    <text evidence="4">The sequence shown here is derived from an EMBL/GenBank/DDBJ whole genome shotgun (WGS) entry which is preliminary data.</text>
</comment>
<feature type="chain" id="PRO_5001496373" evidence="2">
    <location>
        <begin position="28"/>
        <end position="760"/>
    </location>
</feature>
<evidence type="ECO:0000256" key="1">
    <source>
        <dbReference type="ARBA" id="ARBA00005662"/>
    </source>
</evidence>
<dbReference type="Proteomes" id="UP000019678">
    <property type="component" value="Unassembled WGS sequence"/>
</dbReference>
<dbReference type="EMBL" id="ASRX01000128">
    <property type="protein sequence ID" value="EYF00156.1"/>
    <property type="molecule type" value="Genomic_DNA"/>
</dbReference>
<feature type="signal peptide" evidence="2">
    <location>
        <begin position="1"/>
        <end position="27"/>
    </location>
</feature>
<reference evidence="4 5" key="1">
    <citation type="submission" date="2013-05" db="EMBL/GenBank/DDBJ databases">
        <title>Genome assembly of Chondromyces apiculatus DSM 436.</title>
        <authorList>
            <person name="Sharma G."/>
            <person name="Khatri I."/>
            <person name="Kaur C."/>
            <person name="Mayilraj S."/>
            <person name="Subramanian S."/>
        </authorList>
    </citation>
    <scope>NUCLEOTIDE SEQUENCE [LARGE SCALE GENOMIC DNA]</scope>
    <source>
        <strain evidence="4 5">DSM 436</strain>
    </source>
</reference>
<protein>
    <submittedName>
        <fullName evidence="4">Capsule biosynthesis protein capA</fullName>
    </submittedName>
</protein>
<dbReference type="AlphaFoldDB" id="A0A017SV42"/>
<dbReference type="STRING" id="1192034.CAP_1143"/>
<evidence type="ECO:0000313" key="4">
    <source>
        <dbReference type="EMBL" id="EYF00156.1"/>
    </source>
</evidence>
<keyword evidence="2" id="KW-0732">Signal</keyword>
<gene>
    <name evidence="4" type="ORF">CAP_1143</name>
</gene>
<evidence type="ECO:0000313" key="5">
    <source>
        <dbReference type="Proteomes" id="UP000019678"/>
    </source>
</evidence>
<dbReference type="Pfam" id="PF09587">
    <property type="entry name" value="PGA_cap"/>
    <property type="match status" value="1"/>
</dbReference>
<dbReference type="InterPro" id="IPR029052">
    <property type="entry name" value="Metallo-depent_PP-like"/>
</dbReference>
<proteinExistence type="inferred from homology"/>
<dbReference type="PANTHER" id="PTHR33393">
    <property type="entry name" value="POLYGLUTAMINE SYNTHESIS ACCESSORY PROTEIN RV0574C-RELATED"/>
    <property type="match status" value="1"/>
</dbReference>
<evidence type="ECO:0000259" key="3">
    <source>
        <dbReference type="SMART" id="SM00854"/>
    </source>
</evidence>
<dbReference type="CDD" id="cd07381">
    <property type="entry name" value="MPP_CapA"/>
    <property type="match status" value="1"/>
</dbReference>
<evidence type="ECO:0000256" key="2">
    <source>
        <dbReference type="SAM" id="SignalP"/>
    </source>
</evidence>
<dbReference type="SUPFAM" id="SSF56300">
    <property type="entry name" value="Metallo-dependent phosphatases"/>
    <property type="match status" value="1"/>
</dbReference>